<dbReference type="EMBL" id="FO082265">
    <property type="protein sequence ID" value="CCO19632.1"/>
    <property type="molecule type" value="Genomic_DNA"/>
</dbReference>
<dbReference type="InterPro" id="IPR045127">
    <property type="entry name" value="TAF11-like"/>
</dbReference>
<dbReference type="InterPro" id="IPR006809">
    <property type="entry name" value="TAFII28_dom"/>
</dbReference>
<dbReference type="eggNOG" id="KOG3219">
    <property type="taxonomic scope" value="Eukaryota"/>
</dbReference>
<dbReference type="Proteomes" id="UP000198341">
    <property type="component" value="Chromosome 14"/>
</dbReference>
<evidence type="ECO:0000313" key="7">
    <source>
        <dbReference type="EMBL" id="CCO19632.1"/>
    </source>
</evidence>
<evidence type="ECO:0000256" key="3">
    <source>
        <dbReference type="ARBA" id="ARBA00023015"/>
    </source>
</evidence>
<keyword evidence="3" id="KW-0805">Transcription regulation</keyword>
<dbReference type="GO" id="GO:0005669">
    <property type="term" value="C:transcription factor TFIID complex"/>
    <property type="evidence" value="ECO:0007669"/>
    <property type="project" value="InterPro"/>
</dbReference>
<dbReference type="Gene3D" id="1.10.20.10">
    <property type="entry name" value="Histone, subunit A"/>
    <property type="match status" value="1"/>
</dbReference>
<dbReference type="KEGG" id="bpg:Bathy14g02680"/>
<reference evidence="7 8" key="1">
    <citation type="submission" date="2011-10" db="EMBL/GenBank/DDBJ databases">
        <authorList>
            <person name="Genoscope - CEA"/>
        </authorList>
    </citation>
    <scope>NUCLEOTIDE SEQUENCE [LARGE SCALE GENOMIC DNA]</scope>
    <source>
        <strain evidence="7 8">RCC 1105</strain>
    </source>
</reference>
<protein>
    <submittedName>
        <fullName evidence="7">Transcription initiation factor TFIID subunit 11</fullName>
    </submittedName>
</protein>
<evidence type="ECO:0000313" key="8">
    <source>
        <dbReference type="Proteomes" id="UP000198341"/>
    </source>
</evidence>
<dbReference type="OrthoDB" id="28335at2759"/>
<evidence type="ECO:0000256" key="4">
    <source>
        <dbReference type="ARBA" id="ARBA00023163"/>
    </source>
</evidence>
<dbReference type="Pfam" id="PF04719">
    <property type="entry name" value="TAFII28"/>
    <property type="match status" value="1"/>
</dbReference>
<dbReference type="PANTHER" id="PTHR13218:SF8">
    <property type="entry name" value="TRANSCRIPTION INITIATION FACTOR TFIID SUBUNIT 11"/>
    <property type="match status" value="1"/>
</dbReference>
<dbReference type="GeneID" id="19011961"/>
<keyword evidence="8" id="KW-1185">Reference proteome</keyword>
<dbReference type="CDD" id="cd08048">
    <property type="entry name" value="HFD_TAF11"/>
    <property type="match status" value="1"/>
</dbReference>
<dbReference type="GO" id="GO:0051123">
    <property type="term" value="P:RNA polymerase II preinitiation complex assembly"/>
    <property type="evidence" value="ECO:0007669"/>
    <property type="project" value="InterPro"/>
</dbReference>
<dbReference type="GO" id="GO:0046982">
    <property type="term" value="F:protein heterodimerization activity"/>
    <property type="evidence" value="ECO:0007669"/>
    <property type="project" value="InterPro"/>
</dbReference>
<gene>
    <name evidence="7" type="ordered locus">Bathy14g02680</name>
</gene>
<evidence type="ECO:0000259" key="6">
    <source>
        <dbReference type="Pfam" id="PF04719"/>
    </source>
</evidence>
<comment type="subcellular location">
    <subcellularLocation>
        <location evidence="1">Nucleus</location>
    </subcellularLocation>
</comment>
<dbReference type="RefSeq" id="XP_007509175.1">
    <property type="nucleotide sequence ID" value="XM_007509113.1"/>
</dbReference>
<dbReference type="PANTHER" id="PTHR13218">
    <property type="entry name" value="TRANSCRIPTION INITIATION FACTOR TFIID SUBUNIT 11-RELATED"/>
    <property type="match status" value="1"/>
</dbReference>
<keyword evidence="4" id="KW-0804">Transcription</keyword>
<dbReference type="STRING" id="41875.K8EN13"/>
<dbReference type="AlphaFoldDB" id="K8EN13"/>
<sequence>MERYECYRRSHIGKPALKKLFYSLTGVSLNPNGLIILSSVVKMFIGELTEKSRLIVEEQGFSQLDEIRPSHILESARMMNVKTKMNRTKHHKKFRRGYIL</sequence>
<feature type="domain" description="TAFII28-like protein" evidence="6">
    <location>
        <begin position="1"/>
        <end position="77"/>
    </location>
</feature>
<comment type="similarity">
    <text evidence="2">Belongs to the TAF11 family.</text>
</comment>
<organism evidence="7 8">
    <name type="scientific">Bathycoccus prasinos</name>
    <dbReference type="NCBI Taxonomy" id="41875"/>
    <lineage>
        <taxon>Eukaryota</taxon>
        <taxon>Viridiplantae</taxon>
        <taxon>Chlorophyta</taxon>
        <taxon>Mamiellophyceae</taxon>
        <taxon>Mamiellales</taxon>
        <taxon>Bathycoccaceae</taxon>
        <taxon>Bathycoccus</taxon>
    </lineage>
</organism>
<evidence type="ECO:0000256" key="1">
    <source>
        <dbReference type="ARBA" id="ARBA00004123"/>
    </source>
</evidence>
<proteinExistence type="inferred from homology"/>
<evidence type="ECO:0000256" key="2">
    <source>
        <dbReference type="ARBA" id="ARBA00009788"/>
    </source>
</evidence>
<dbReference type="GO" id="GO:0016251">
    <property type="term" value="F:RNA polymerase II general transcription initiation factor activity"/>
    <property type="evidence" value="ECO:0007669"/>
    <property type="project" value="TreeGrafter"/>
</dbReference>
<accession>K8EN13</accession>
<evidence type="ECO:0000256" key="5">
    <source>
        <dbReference type="ARBA" id="ARBA00023242"/>
    </source>
</evidence>
<name>K8EN13_9CHLO</name>
<dbReference type="InterPro" id="IPR009072">
    <property type="entry name" value="Histone-fold"/>
</dbReference>
<dbReference type="SUPFAM" id="SSF47113">
    <property type="entry name" value="Histone-fold"/>
    <property type="match status" value="1"/>
</dbReference>
<keyword evidence="5" id="KW-0539">Nucleus</keyword>